<evidence type="ECO:0000313" key="12">
    <source>
        <dbReference type="EMBL" id="TQB69581.1"/>
    </source>
</evidence>
<comment type="similarity">
    <text evidence="2">Belongs to the cation diffusion facilitator (CDF) transporter (TC 2.A.4) family. SLC30A subfamily.</text>
</comment>
<dbReference type="FunFam" id="1.20.1510.10:FF:000021">
    <property type="entry name" value="Solute carrier family 30 (Zinc transporter), member 1"/>
    <property type="match status" value="1"/>
</dbReference>
<reference evidence="12 13" key="1">
    <citation type="submission" date="2019-06" db="EMBL/GenBank/DDBJ databases">
        <title>Wine fermentation using esterase from Monascus purpureus.</title>
        <authorList>
            <person name="Geng C."/>
            <person name="Zhang Y."/>
        </authorList>
    </citation>
    <scope>NUCLEOTIDE SEQUENCE [LARGE SCALE GENOMIC DNA]</scope>
    <source>
        <strain evidence="12">HQ1</strain>
    </source>
</reference>
<dbReference type="NCBIfam" id="TIGR01297">
    <property type="entry name" value="CDF"/>
    <property type="match status" value="1"/>
</dbReference>
<keyword evidence="5" id="KW-0862">Zinc</keyword>
<feature type="compositionally biased region" description="Low complexity" evidence="8">
    <location>
        <begin position="1015"/>
        <end position="1028"/>
    </location>
</feature>
<dbReference type="EMBL" id="VIFY01000146">
    <property type="protein sequence ID" value="TQB69581.1"/>
    <property type="molecule type" value="Genomic_DNA"/>
</dbReference>
<feature type="transmembrane region" description="Helical" evidence="9">
    <location>
        <begin position="80"/>
        <end position="99"/>
    </location>
</feature>
<keyword evidence="4 9" id="KW-0812">Transmembrane</keyword>
<feature type="compositionally biased region" description="Basic and acidic residues" evidence="8">
    <location>
        <begin position="192"/>
        <end position="211"/>
    </location>
</feature>
<dbReference type="FunFam" id="1.20.1510.10:FF:000026">
    <property type="entry name" value="Zinc/cadmium resistance protein-like protein"/>
    <property type="match status" value="1"/>
</dbReference>
<dbReference type="Proteomes" id="UP000319663">
    <property type="component" value="Unassembled WGS sequence"/>
</dbReference>
<evidence type="ECO:0000256" key="4">
    <source>
        <dbReference type="ARBA" id="ARBA00022692"/>
    </source>
</evidence>
<keyword evidence="3" id="KW-0813">Transport</keyword>
<feature type="region of interest" description="Disordered" evidence="8">
    <location>
        <begin position="1189"/>
        <end position="1208"/>
    </location>
</feature>
<feature type="region of interest" description="Disordered" evidence="8">
    <location>
        <begin position="188"/>
        <end position="218"/>
    </location>
</feature>
<sequence>MALSKTTRIIILLVIDTAFFLLELIAGYAVHSLALVADSFHMLNDVLSLCVGLWAVRVANRETSSKVYTYGWQRAETLGALVNGVFLVALCMSIFLEAIQRLVEPQEVKNPKLVCIVGCFGLLSNILGLVLFHDHGHDHGHGHSHVGEDIEDVDAAEQGYHHPHQGGQDTADGRNAAANVKPKILEATYHSDALKETNTESLPRQRSDSRRFSGSTSRGYASMEGIHVYPAILRQDIIAASRQRFAEEQSSSDSETDVQDLDQPQPSERSGLLRHKDRASNYTDETQAPAPALSPDDYVHQSHNHAQPKPEGKKKGGHDLNMRGVFLHVMGDALGNIGVIISALVIWLTDYSWRFYVDPGISLVITVIILCSAIPLCKAASRILLQAAPPGLSIDHIKEDIERLPGVIGSHHLHVWQLSDTKIVASVHIQVDTQIKGEGSERYMRLARQVRKCLHAYGIHSSTIQPEFAPDSDLEDAPAASSSSPPGTDEPASSTHPSRAPSFQGDPRACLLECGDECPRKGQCFLLWVLTLWWGERTVFRDSVDSCVWQSWEKWPQSATPHHVAFVADPQLVDAHTYPDRPWPLSILTIKHTDQYLRRSFSLIQKVLVPDSVLFLGDLFDGGREWATRNSTSPENRYASYGNKYWRKEFRRFVRIFSDGWEEAGSSTNFRGRKKISTLPGNHDLGFGTGIQAPVRARFQGFFGEGNRVDVIGNHTFVSVDTVSLSAMDQPDPRTGSFGAGLGDGEQPNEWIWRNAEDFLENVKVYKNRAEAEELRMLNNRSEGVLFRNEVVDVLEPAILQRSQPEAVGLPTILLSHVPLYRKAATPCGPLREHYPPSSSTNEELDEDEPNAIKIQAGYQYQNVLTQAVSNEVVSKVGPNLVQVYSGDDHDYCEISHREFNGSPKEITVKSISWAMGVRRPGFVLTSLWNPIDPSTGKAIETGSGSSTLQNHLCLLPDQLSIFIRYGYLVFFSLAVLFVQSCLFIMSERSSAASPVLPLSEPHSLSNAPIHRAKTPSSSTSSSAKSSPRGLVGRATNATSRYYITSSRKPYYESYPDNGDREYGYGYDSDSAKWRDERRRLAGGGRYRGPVELLFWEFTQRVKHVAVFAFGWYFFLIWRCFMGPNSQGNFPEHSPCDLRNAATFYPAEDQSAASSEKKSVSSVKMGPFQKLRSHLESQFHLGSKQEDTVVAGGSTSNTQSIHYPRPEGPVYPKVKGIPKLLGLVDDPEIHRDSIGSTRFGDRVFWTARDSQPYGPDGHPTFPIYSSSASWSDLNSDGSPKLQPGKGGKSDIVLYGDNHLKPFFPILSDRGEPNSGGGLPDGTRYAIWPDTPPMVTENKSDGSIVAYTWIKRAIIKGDLSVVVENPATTLYRIDYNPKGEGKRSLPKVSVVEANFWAEDRIPFGTYGNVVRDGIAYLWGQSSDKVTALAKVPVDSVEDKSKYQFWVNGQWVNTEPGIHDHGVNIPNVCAGGQGTYYFSEPWQSYVWIGQGHPSVAADFYITTAPEPQGPWIEPFQFHKAQTGSFFLGAYTLQAHPSMVRPGENAIYLTYTKTDNVEGGGSIYTTPLIYVEWE</sequence>
<dbReference type="GO" id="GO:0016020">
    <property type="term" value="C:membrane"/>
    <property type="evidence" value="ECO:0007669"/>
    <property type="project" value="UniProtKB-SubCell"/>
</dbReference>
<dbReference type="InterPro" id="IPR058533">
    <property type="entry name" value="Cation_efflux_TM"/>
</dbReference>
<comment type="caution">
    <text evidence="12">The sequence shown here is derived from an EMBL/GenBank/DDBJ whole genome shotgun (WGS) entry which is preliminary data.</text>
</comment>
<feature type="transmembrane region" description="Helical" evidence="9">
    <location>
        <begin position="111"/>
        <end position="132"/>
    </location>
</feature>
<comment type="subcellular location">
    <subcellularLocation>
        <location evidence="1">Membrane</location>
        <topology evidence="1">Multi-pass membrane protein</topology>
    </subcellularLocation>
</comment>
<protein>
    <submittedName>
        <fullName evidence="12">Uncharacterized protein</fullName>
    </submittedName>
</protein>
<feature type="region of interest" description="Disordered" evidence="8">
    <location>
        <begin position="244"/>
        <end position="317"/>
    </location>
</feature>
<feature type="compositionally biased region" description="Basic and acidic residues" evidence="8">
    <location>
        <begin position="308"/>
        <end position="317"/>
    </location>
</feature>
<accession>A0A507QPL9</accession>
<dbReference type="SUPFAM" id="SSF161111">
    <property type="entry name" value="Cation efflux protein transmembrane domain-like"/>
    <property type="match status" value="1"/>
</dbReference>
<feature type="transmembrane region" description="Helical" evidence="9">
    <location>
        <begin position="360"/>
        <end position="377"/>
    </location>
</feature>
<keyword evidence="7 9" id="KW-0472">Membrane</keyword>
<evidence type="ECO:0000259" key="10">
    <source>
        <dbReference type="Pfam" id="PF01545"/>
    </source>
</evidence>
<dbReference type="InterPro" id="IPR002524">
    <property type="entry name" value="Cation_efflux"/>
</dbReference>
<feature type="region of interest" description="Disordered" evidence="8">
    <location>
        <begin position="468"/>
        <end position="503"/>
    </location>
</feature>
<feature type="region of interest" description="Disordered" evidence="8">
    <location>
        <begin position="1005"/>
        <end position="1032"/>
    </location>
</feature>
<name>A0A507QPL9_MONPU</name>
<keyword evidence="6 9" id="KW-1133">Transmembrane helix</keyword>
<dbReference type="SUPFAM" id="SSF160240">
    <property type="entry name" value="Cation efflux protein cytoplasmic domain-like"/>
    <property type="match status" value="1"/>
</dbReference>
<evidence type="ECO:0000256" key="9">
    <source>
        <dbReference type="SAM" id="Phobius"/>
    </source>
</evidence>
<dbReference type="InterPro" id="IPR036837">
    <property type="entry name" value="Cation_efflux_CTD_sf"/>
</dbReference>
<dbReference type="SUPFAM" id="SSF56300">
    <property type="entry name" value="Metallo-dependent phosphatases"/>
    <property type="match status" value="1"/>
</dbReference>
<dbReference type="PANTHER" id="PTHR45820:SF4">
    <property type="entry name" value="ZINC TRANSPORTER 63C, ISOFORM F"/>
    <property type="match status" value="1"/>
</dbReference>
<proteinExistence type="inferred from homology"/>
<dbReference type="InterPro" id="IPR029052">
    <property type="entry name" value="Metallo-depent_PP-like"/>
</dbReference>
<dbReference type="Gene3D" id="1.20.1510.10">
    <property type="entry name" value="Cation efflux protein transmembrane domain"/>
    <property type="match status" value="2"/>
</dbReference>
<feature type="compositionally biased region" description="Low complexity" evidence="8">
    <location>
        <begin position="477"/>
        <end position="486"/>
    </location>
</feature>
<dbReference type="InterPro" id="IPR027470">
    <property type="entry name" value="Cation_efflux_CTD"/>
</dbReference>
<feature type="transmembrane region" description="Helical" evidence="9">
    <location>
        <begin position="9"/>
        <end position="30"/>
    </location>
</feature>
<organism evidence="12 13">
    <name type="scientific">Monascus purpureus</name>
    <name type="common">Red mold</name>
    <name type="synonym">Monascus anka</name>
    <dbReference type="NCBI Taxonomy" id="5098"/>
    <lineage>
        <taxon>Eukaryota</taxon>
        <taxon>Fungi</taxon>
        <taxon>Dikarya</taxon>
        <taxon>Ascomycota</taxon>
        <taxon>Pezizomycotina</taxon>
        <taxon>Eurotiomycetes</taxon>
        <taxon>Eurotiomycetidae</taxon>
        <taxon>Eurotiales</taxon>
        <taxon>Aspergillaceae</taxon>
        <taxon>Monascus</taxon>
    </lineage>
</organism>
<dbReference type="GO" id="GO:0005385">
    <property type="term" value="F:zinc ion transmembrane transporter activity"/>
    <property type="evidence" value="ECO:0007669"/>
    <property type="project" value="TreeGrafter"/>
</dbReference>
<keyword evidence="13" id="KW-1185">Reference proteome</keyword>
<evidence type="ECO:0000256" key="6">
    <source>
        <dbReference type="ARBA" id="ARBA00022989"/>
    </source>
</evidence>
<evidence type="ECO:0000256" key="5">
    <source>
        <dbReference type="ARBA" id="ARBA00022833"/>
    </source>
</evidence>
<evidence type="ECO:0000256" key="2">
    <source>
        <dbReference type="ARBA" id="ARBA00008873"/>
    </source>
</evidence>
<feature type="domain" description="Cation efflux protein transmembrane" evidence="10">
    <location>
        <begin position="9"/>
        <end position="385"/>
    </location>
</feature>
<feature type="transmembrane region" description="Helical" evidence="9">
    <location>
        <begin position="325"/>
        <end position="348"/>
    </location>
</feature>
<feature type="transmembrane region" description="Helical" evidence="9">
    <location>
        <begin position="966"/>
        <end position="986"/>
    </location>
</feature>
<feature type="domain" description="Cation efflux protein cytoplasmic" evidence="11">
    <location>
        <begin position="389"/>
        <end position="467"/>
    </location>
</feature>
<evidence type="ECO:0000313" key="13">
    <source>
        <dbReference type="Proteomes" id="UP000319663"/>
    </source>
</evidence>
<evidence type="ECO:0000256" key="1">
    <source>
        <dbReference type="ARBA" id="ARBA00004141"/>
    </source>
</evidence>
<dbReference type="Pfam" id="PF16916">
    <property type="entry name" value="ZT_dimer"/>
    <property type="match status" value="1"/>
</dbReference>
<dbReference type="PANTHER" id="PTHR45820">
    <property type="entry name" value="FI23527P1"/>
    <property type="match status" value="1"/>
</dbReference>
<evidence type="ECO:0000256" key="3">
    <source>
        <dbReference type="ARBA" id="ARBA00022448"/>
    </source>
</evidence>
<dbReference type="STRING" id="5098.A0A507QPL9"/>
<evidence type="ECO:0000259" key="11">
    <source>
        <dbReference type="Pfam" id="PF16916"/>
    </source>
</evidence>
<dbReference type="InterPro" id="IPR027469">
    <property type="entry name" value="Cation_efflux_TMD_sf"/>
</dbReference>
<dbReference type="Pfam" id="PF01545">
    <property type="entry name" value="Cation_efflux"/>
    <property type="match status" value="1"/>
</dbReference>
<evidence type="ECO:0000256" key="7">
    <source>
        <dbReference type="ARBA" id="ARBA00023136"/>
    </source>
</evidence>
<gene>
    <name evidence="12" type="ORF">MPDQ_001662</name>
</gene>
<evidence type="ECO:0000256" key="8">
    <source>
        <dbReference type="SAM" id="MobiDB-lite"/>
    </source>
</evidence>
<dbReference type="GO" id="GO:0006882">
    <property type="term" value="P:intracellular zinc ion homeostasis"/>
    <property type="evidence" value="ECO:0007669"/>
    <property type="project" value="TreeGrafter"/>
</dbReference>